<dbReference type="Proteomes" id="UP000630142">
    <property type="component" value="Unassembled WGS sequence"/>
</dbReference>
<proteinExistence type="predicted"/>
<evidence type="ECO:0000256" key="3">
    <source>
        <dbReference type="ARBA" id="ARBA00023163"/>
    </source>
</evidence>
<dbReference type="PRINTS" id="PR00598">
    <property type="entry name" value="HTHMARR"/>
</dbReference>
<reference evidence="6" key="1">
    <citation type="journal article" date="2014" name="Int. J. Syst. Evol. Microbiol.">
        <title>Complete genome sequence of Corynebacterium casei LMG S-19264T (=DSM 44701T), isolated from a smear-ripened cheese.</title>
        <authorList>
            <consortium name="US DOE Joint Genome Institute (JGI-PGF)"/>
            <person name="Walter F."/>
            <person name="Albersmeier A."/>
            <person name="Kalinowski J."/>
            <person name="Ruckert C."/>
        </authorList>
    </citation>
    <scope>NUCLEOTIDE SEQUENCE</scope>
    <source>
        <strain evidence="6">KCTC 42249</strain>
    </source>
</reference>
<evidence type="ECO:0000313" key="6">
    <source>
        <dbReference type="EMBL" id="GHD11982.1"/>
    </source>
</evidence>
<feature type="region of interest" description="Disordered" evidence="4">
    <location>
        <begin position="145"/>
        <end position="168"/>
    </location>
</feature>
<dbReference type="GO" id="GO:0003677">
    <property type="term" value="F:DNA binding"/>
    <property type="evidence" value="ECO:0007669"/>
    <property type="project" value="UniProtKB-KW"/>
</dbReference>
<dbReference type="InterPro" id="IPR036390">
    <property type="entry name" value="WH_DNA-bd_sf"/>
</dbReference>
<dbReference type="Gene3D" id="1.10.10.10">
    <property type="entry name" value="Winged helix-like DNA-binding domain superfamily/Winged helix DNA-binding domain"/>
    <property type="match status" value="1"/>
</dbReference>
<protein>
    <submittedName>
        <fullName evidence="6">MarR family transcriptional regulator</fullName>
    </submittedName>
</protein>
<dbReference type="InterPro" id="IPR000835">
    <property type="entry name" value="HTH_MarR-typ"/>
</dbReference>
<evidence type="ECO:0000256" key="1">
    <source>
        <dbReference type="ARBA" id="ARBA00023015"/>
    </source>
</evidence>
<gene>
    <name evidence="6" type="ORF">GCM10016234_15720</name>
</gene>
<dbReference type="SMART" id="SM00347">
    <property type="entry name" value="HTH_MARR"/>
    <property type="match status" value="1"/>
</dbReference>
<dbReference type="InterPro" id="IPR036388">
    <property type="entry name" value="WH-like_DNA-bd_sf"/>
</dbReference>
<evidence type="ECO:0000313" key="7">
    <source>
        <dbReference type="Proteomes" id="UP000630142"/>
    </source>
</evidence>
<comment type="caution">
    <text evidence="6">The sequence shown here is derived from an EMBL/GenBank/DDBJ whole genome shotgun (WGS) entry which is preliminary data.</text>
</comment>
<keyword evidence="7" id="KW-1185">Reference proteome</keyword>
<dbReference type="PANTHER" id="PTHR42756:SF1">
    <property type="entry name" value="TRANSCRIPTIONAL REPRESSOR OF EMRAB OPERON"/>
    <property type="match status" value="1"/>
</dbReference>
<dbReference type="RefSeq" id="WP_189502886.1">
    <property type="nucleotide sequence ID" value="NZ_BMZQ01000001.1"/>
</dbReference>
<dbReference type="PANTHER" id="PTHR42756">
    <property type="entry name" value="TRANSCRIPTIONAL REGULATOR, MARR"/>
    <property type="match status" value="1"/>
</dbReference>
<feature type="domain" description="HTH marR-type" evidence="5">
    <location>
        <begin position="6"/>
        <end position="138"/>
    </location>
</feature>
<reference evidence="6" key="2">
    <citation type="submission" date="2020-09" db="EMBL/GenBank/DDBJ databases">
        <authorList>
            <person name="Sun Q."/>
            <person name="Kim S."/>
        </authorList>
    </citation>
    <scope>NUCLEOTIDE SEQUENCE</scope>
    <source>
        <strain evidence="6">KCTC 42249</strain>
    </source>
</reference>
<keyword evidence="1" id="KW-0805">Transcription regulation</keyword>
<evidence type="ECO:0000256" key="4">
    <source>
        <dbReference type="SAM" id="MobiDB-lite"/>
    </source>
</evidence>
<dbReference type="SUPFAM" id="SSF46785">
    <property type="entry name" value="Winged helix' DNA-binding domain"/>
    <property type="match status" value="1"/>
</dbReference>
<dbReference type="EMBL" id="BMZQ01000001">
    <property type="protein sequence ID" value="GHD11982.1"/>
    <property type="molecule type" value="Genomic_DNA"/>
</dbReference>
<dbReference type="GO" id="GO:0003700">
    <property type="term" value="F:DNA-binding transcription factor activity"/>
    <property type="evidence" value="ECO:0007669"/>
    <property type="project" value="InterPro"/>
</dbReference>
<evidence type="ECO:0000256" key="2">
    <source>
        <dbReference type="ARBA" id="ARBA00023125"/>
    </source>
</evidence>
<name>A0A8J3GKH3_9HYPH</name>
<keyword evidence="2" id="KW-0238">DNA-binding</keyword>
<sequence length="168" mass="18586">MNTEPVKPFGFLLHEVARLVRSKIEARAGVHGLSEAQLRLLFRLWKEEGATQARLAQVLEVEPISISRLLDRMEQGGWIERRQDPNDRRVRMIFTTAQTKQIRGAVKDVASQVYEEALAGVSPATRDALFEGLEAMARNLSTGSAQSESCFNDQGPAGHARASKVTVS</sequence>
<evidence type="ECO:0000259" key="5">
    <source>
        <dbReference type="PROSITE" id="PS50995"/>
    </source>
</evidence>
<accession>A0A8J3GKH3</accession>
<keyword evidence="3" id="KW-0804">Transcription</keyword>
<dbReference type="PROSITE" id="PS50995">
    <property type="entry name" value="HTH_MARR_2"/>
    <property type="match status" value="1"/>
</dbReference>
<dbReference type="AlphaFoldDB" id="A0A8J3GKH3"/>
<organism evidence="6 7">
    <name type="scientific">Tianweitania populi</name>
    <dbReference type="NCBI Taxonomy" id="1607949"/>
    <lineage>
        <taxon>Bacteria</taxon>
        <taxon>Pseudomonadati</taxon>
        <taxon>Pseudomonadota</taxon>
        <taxon>Alphaproteobacteria</taxon>
        <taxon>Hyphomicrobiales</taxon>
        <taxon>Phyllobacteriaceae</taxon>
        <taxon>Tianweitania</taxon>
    </lineage>
</organism>
<dbReference type="Pfam" id="PF01047">
    <property type="entry name" value="MarR"/>
    <property type="match status" value="1"/>
</dbReference>